<protein>
    <submittedName>
        <fullName evidence="1">Uncharacterized protein</fullName>
    </submittedName>
</protein>
<organism evidence="1 2">
    <name type="scientific">Niastella soli</name>
    <dbReference type="NCBI Taxonomy" id="2821487"/>
    <lineage>
        <taxon>Bacteria</taxon>
        <taxon>Pseudomonadati</taxon>
        <taxon>Bacteroidota</taxon>
        <taxon>Chitinophagia</taxon>
        <taxon>Chitinophagales</taxon>
        <taxon>Chitinophagaceae</taxon>
        <taxon>Niastella</taxon>
    </lineage>
</organism>
<proteinExistence type="predicted"/>
<dbReference type="RefSeq" id="WP_209139617.1">
    <property type="nucleotide sequence ID" value="NZ_JAGHKO010000004.1"/>
</dbReference>
<dbReference type="Proteomes" id="UP000677244">
    <property type="component" value="Unassembled WGS sequence"/>
</dbReference>
<evidence type="ECO:0000313" key="2">
    <source>
        <dbReference type="Proteomes" id="UP000677244"/>
    </source>
</evidence>
<reference evidence="1 2" key="1">
    <citation type="submission" date="2021-03" db="EMBL/GenBank/DDBJ databases">
        <title>Assistant Professor.</title>
        <authorList>
            <person name="Huq M.A."/>
        </authorList>
    </citation>
    <scope>NUCLEOTIDE SEQUENCE [LARGE SCALE GENOMIC DNA]</scope>
    <source>
        <strain evidence="1 2">MAH-29</strain>
    </source>
</reference>
<dbReference type="EMBL" id="JAGHKO010000004">
    <property type="protein sequence ID" value="MBO9201563.1"/>
    <property type="molecule type" value="Genomic_DNA"/>
</dbReference>
<keyword evidence="2" id="KW-1185">Reference proteome</keyword>
<sequence>MDSRYAGLSAVELKNMVLDETRKFILALQFSSPLHELEEIRERIRLMTEALSTKEKEVVIVRPVDNFPQLNKKTHLDNGEV</sequence>
<name>A0ABS3YUK1_9BACT</name>
<comment type="caution">
    <text evidence="1">The sequence shown here is derived from an EMBL/GenBank/DDBJ whole genome shotgun (WGS) entry which is preliminary data.</text>
</comment>
<evidence type="ECO:0000313" key="1">
    <source>
        <dbReference type="EMBL" id="MBO9201563.1"/>
    </source>
</evidence>
<gene>
    <name evidence="1" type="ORF">J7I42_14875</name>
</gene>
<accession>A0ABS3YUK1</accession>